<dbReference type="SUPFAM" id="SSF55781">
    <property type="entry name" value="GAF domain-like"/>
    <property type="match status" value="1"/>
</dbReference>
<evidence type="ECO:0000313" key="3">
    <source>
        <dbReference type="EMBL" id="SFE54167.1"/>
    </source>
</evidence>
<evidence type="ECO:0000256" key="1">
    <source>
        <dbReference type="ARBA" id="ARBA00038454"/>
    </source>
</evidence>
<dbReference type="Proteomes" id="UP000199400">
    <property type="component" value="Unassembled WGS sequence"/>
</dbReference>
<dbReference type="PANTHER" id="PTHR21021">
    <property type="entry name" value="GAF/PUTATIVE CYTOSKELETAL PROTEIN"/>
    <property type="match status" value="1"/>
</dbReference>
<sequence length="162" mass="17018">MHTFHLPAGADRAEIYTELLATAQALVEGEPDLVANLANLAACLKQLPGVSWAGFYRQVGDDLVLGPFQGKLACTRIGPGKGVCGAAAARREALVVPAVDAFPGHIACDADSRSEVVVPIVRGERLLGVIDLDSDRPANFDDRDAEHLTRLAALVAGLAWPA</sequence>
<dbReference type="InterPro" id="IPR003018">
    <property type="entry name" value="GAF"/>
</dbReference>
<comment type="similarity">
    <text evidence="1">Belongs to the free Met sulfoxide reductase family.</text>
</comment>
<evidence type="ECO:0000259" key="2">
    <source>
        <dbReference type="Pfam" id="PF01590"/>
    </source>
</evidence>
<name>A0A1I2BDX1_9BACT</name>
<dbReference type="GO" id="GO:0033745">
    <property type="term" value="F:L-methionine-(R)-S-oxide reductase activity"/>
    <property type="evidence" value="ECO:0007669"/>
    <property type="project" value="TreeGrafter"/>
</dbReference>
<dbReference type="OrthoDB" id="9796252at2"/>
<dbReference type="AlphaFoldDB" id="A0A1I2BDX1"/>
<dbReference type="FunFam" id="3.30.450.40:FF:000008">
    <property type="entry name" value="GAF domain-containing proteins"/>
    <property type="match status" value="1"/>
</dbReference>
<proteinExistence type="inferred from homology"/>
<protein>
    <submittedName>
        <fullName evidence="3">GAF domain-containing protein</fullName>
    </submittedName>
</protein>
<keyword evidence="4" id="KW-1185">Reference proteome</keyword>
<dbReference type="STRING" id="54.SAMN02745121_04619"/>
<evidence type="ECO:0000313" key="4">
    <source>
        <dbReference type="Proteomes" id="UP000199400"/>
    </source>
</evidence>
<dbReference type="PANTHER" id="PTHR21021:SF15">
    <property type="entry name" value="FREE METHIONINE-R-SULFOXIDE REDUCTASE"/>
    <property type="match status" value="1"/>
</dbReference>
<dbReference type="InterPro" id="IPR051330">
    <property type="entry name" value="Phosphatase_reg/MetRdx"/>
</dbReference>
<organism evidence="3 4">
    <name type="scientific">Nannocystis exedens</name>
    <dbReference type="NCBI Taxonomy" id="54"/>
    <lineage>
        <taxon>Bacteria</taxon>
        <taxon>Pseudomonadati</taxon>
        <taxon>Myxococcota</taxon>
        <taxon>Polyangia</taxon>
        <taxon>Nannocystales</taxon>
        <taxon>Nannocystaceae</taxon>
        <taxon>Nannocystis</taxon>
    </lineage>
</organism>
<dbReference type="RefSeq" id="WP_096326413.1">
    <property type="nucleotide sequence ID" value="NZ_FOMX01000015.1"/>
</dbReference>
<accession>A0A1I2BDX1</accession>
<dbReference type="Gene3D" id="3.30.450.40">
    <property type="match status" value="1"/>
</dbReference>
<dbReference type="InterPro" id="IPR029016">
    <property type="entry name" value="GAF-like_dom_sf"/>
</dbReference>
<dbReference type="Pfam" id="PF01590">
    <property type="entry name" value="GAF"/>
    <property type="match status" value="1"/>
</dbReference>
<dbReference type="EMBL" id="FOMX01000015">
    <property type="protein sequence ID" value="SFE54167.1"/>
    <property type="molecule type" value="Genomic_DNA"/>
</dbReference>
<dbReference type="GO" id="GO:0005829">
    <property type="term" value="C:cytosol"/>
    <property type="evidence" value="ECO:0007669"/>
    <property type="project" value="TreeGrafter"/>
</dbReference>
<gene>
    <name evidence="3" type="ORF">SAMN02745121_04619</name>
</gene>
<feature type="domain" description="GAF" evidence="2">
    <location>
        <begin position="36"/>
        <end position="156"/>
    </location>
</feature>
<reference evidence="4" key="1">
    <citation type="submission" date="2016-10" db="EMBL/GenBank/DDBJ databases">
        <authorList>
            <person name="Varghese N."/>
            <person name="Submissions S."/>
        </authorList>
    </citation>
    <scope>NUCLEOTIDE SEQUENCE [LARGE SCALE GENOMIC DNA]</scope>
    <source>
        <strain evidence="4">ATCC 25963</strain>
    </source>
</reference>